<dbReference type="InterPro" id="IPR025246">
    <property type="entry name" value="IS30-like_HTH"/>
</dbReference>
<dbReference type="Pfam" id="PF13936">
    <property type="entry name" value="HTH_38"/>
    <property type="match status" value="1"/>
</dbReference>
<keyword evidence="3" id="KW-1185">Reference proteome</keyword>
<protein>
    <recommendedName>
        <fullName evidence="1">Transposase IS30-like HTH domain-containing protein</fullName>
    </recommendedName>
</protein>
<name>A0ABY1Z2K8_9GAMM</name>
<organism evidence="2 3">
    <name type="scientific">Phytopseudomonas dryadis</name>
    <dbReference type="NCBI Taxonomy" id="2487520"/>
    <lineage>
        <taxon>Bacteria</taxon>
        <taxon>Pseudomonadati</taxon>
        <taxon>Pseudomonadota</taxon>
        <taxon>Gammaproteobacteria</taxon>
        <taxon>Pseudomonadales</taxon>
        <taxon>Pseudomonadaceae</taxon>
        <taxon>Phytopseudomonas</taxon>
    </lineage>
</organism>
<comment type="caution">
    <text evidence="2">The sequence shown here is derived from an EMBL/GenBank/DDBJ whole genome shotgun (WGS) entry which is preliminary data.</text>
</comment>
<dbReference type="EMBL" id="QJUM01000061">
    <property type="protein sequence ID" value="TBU98766.1"/>
    <property type="molecule type" value="Genomic_DNA"/>
</dbReference>
<dbReference type="RefSeq" id="WP_131177995.1">
    <property type="nucleotide sequence ID" value="NZ_QJUM01000061.1"/>
</dbReference>
<feature type="domain" description="Transposase IS30-like HTH" evidence="1">
    <location>
        <begin position="3"/>
        <end position="28"/>
    </location>
</feature>
<reference evidence="2 3" key="1">
    <citation type="submission" date="2018-06" db="EMBL/GenBank/DDBJ databases">
        <title>Three novel Pseudomonas species isolated from symptomatic oak.</title>
        <authorList>
            <person name="Bueno-Gonzalez V."/>
            <person name="Brady C."/>
        </authorList>
    </citation>
    <scope>NUCLEOTIDE SEQUENCE [LARGE SCALE GENOMIC DNA]</scope>
    <source>
        <strain evidence="2 3">P26B</strain>
    </source>
</reference>
<evidence type="ECO:0000259" key="1">
    <source>
        <dbReference type="Pfam" id="PF13936"/>
    </source>
</evidence>
<evidence type="ECO:0000313" key="2">
    <source>
        <dbReference type="EMBL" id="TBU98766.1"/>
    </source>
</evidence>
<dbReference type="Proteomes" id="UP000291334">
    <property type="component" value="Unassembled WGS sequence"/>
</dbReference>
<sequence length="29" mass="3268">MFYSELSVEERATIQIGHAQGFSLRRIAG</sequence>
<accession>A0ABY1Z2K8</accession>
<proteinExistence type="predicted"/>
<feature type="non-terminal residue" evidence="2">
    <location>
        <position position="29"/>
    </location>
</feature>
<gene>
    <name evidence="2" type="ORF">DNK34_25145</name>
</gene>
<evidence type="ECO:0000313" key="3">
    <source>
        <dbReference type="Proteomes" id="UP000291334"/>
    </source>
</evidence>